<dbReference type="PaxDb" id="55529-EKX48092"/>
<dbReference type="HOGENOM" id="CLU_1279779_0_0_1"/>
<feature type="region of interest" description="Disordered" evidence="1">
    <location>
        <begin position="144"/>
        <end position="172"/>
    </location>
</feature>
<gene>
    <name evidence="3" type="ORF">GUITHDRAFT_137038</name>
</gene>
<evidence type="ECO:0000313" key="3">
    <source>
        <dbReference type="EMBL" id="EKX48092.1"/>
    </source>
</evidence>
<evidence type="ECO:0000256" key="1">
    <source>
        <dbReference type="SAM" id="MobiDB-lite"/>
    </source>
</evidence>
<feature type="signal peptide" evidence="2">
    <location>
        <begin position="1"/>
        <end position="23"/>
    </location>
</feature>
<organism evidence="3">
    <name type="scientific">Guillardia theta (strain CCMP2712)</name>
    <name type="common">Cryptophyte</name>
    <dbReference type="NCBI Taxonomy" id="905079"/>
    <lineage>
        <taxon>Eukaryota</taxon>
        <taxon>Cryptophyceae</taxon>
        <taxon>Pyrenomonadales</taxon>
        <taxon>Geminigeraceae</taxon>
        <taxon>Guillardia</taxon>
    </lineage>
</organism>
<keyword evidence="2" id="KW-0732">Signal</keyword>
<reference evidence="3 5" key="1">
    <citation type="journal article" date="2012" name="Nature">
        <title>Algal genomes reveal evolutionary mosaicism and the fate of nucleomorphs.</title>
        <authorList>
            <consortium name="DOE Joint Genome Institute"/>
            <person name="Curtis B.A."/>
            <person name="Tanifuji G."/>
            <person name="Burki F."/>
            <person name="Gruber A."/>
            <person name="Irimia M."/>
            <person name="Maruyama S."/>
            <person name="Arias M.C."/>
            <person name="Ball S.G."/>
            <person name="Gile G.H."/>
            <person name="Hirakawa Y."/>
            <person name="Hopkins J.F."/>
            <person name="Kuo A."/>
            <person name="Rensing S.A."/>
            <person name="Schmutz J."/>
            <person name="Symeonidi A."/>
            <person name="Elias M."/>
            <person name="Eveleigh R.J."/>
            <person name="Herman E.K."/>
            <person name="Klute M.J."/>
            <person name="Nakayama T."/>
            <person name="Obornik M."/>
            <person name="Reyes-Prieto A."/>
            <person name="Armbrust E.V."/>
            <person name="Aves S.J."/>
            <person name="Beiko R.G."/>
            <person name="Coutinho P."/>
            <person name="Dacks J.B."/>
            <person name="Durnford D.G."/>
            <person name="Fast N.M."/>
            <person name="Green B.R."/>
            <person name="Grisdale C.J."/>
            <person name="Hempel F."/>
            <person name="Henrissat B."/>
            <person name="Hoppner M.P."/>
            <person name="Ishida K."/>
            <person name="Kim E."/>
            <person name="Koreny L."/>
            <person name="Kroth P.G."/>
            <person name="Liu Y."/>
            <person name="Malik S.B."/>
            <person name="Maier U.G."/>
            <person name="McRose D."/>
            <person name="Mock T."/>
            <person name="Neilson J.A."/>
            <person name="Onodera N.T."/>
            <person name="Poole A.M."/>
            <person name="Pritham E.J."/>
            <person name="Richards T.A."/>
            <person name="Rocap G."/>
            <person name="Roy S.W."/>
            <person name="Sarai C."/>
            <person name="Schaack S."/>
            <person name="Shirato S."/>
            <person name="Slamovits C.H."/>
            <person name="Spencer D.F."/>
            <person name="Suzuki S."/>
            <person name="Worden A.Z."/>
            <person name="Zauner S."/>
            <person name="Barry K."/>
            <person name="Bell C."/>
            <person name="Bharti A.K."/>
            <person name="Crow J.A."/>
            <person name="Grimwood J."/>
            <person name="Kramer R."/>
            <person name="Lindquist E."/>
            <person name="Lucas S."/>
            <person name="Salamov A."/>
            <person name="McFadden G.I."/>
            <person name="Lane C.E."/>
            <person name="Keeling P.J."/>
            <person name="Gray M.W."/>
            <person name="Grigoriev I.V."/>
            <person name="Archibald J.M."/>
        </authorList>
    </citation>
    <scope>NUCLEOTIDE SEQUENCE</scope>
    <source>
        <strain evidence="3 5">CCMP2712</strain>
    </source>
</reference>
<protein>
    <submittedName>
        <fullName evidence="3 4">Uncharacterized protein</fullName>
    </submittedName>
</protein>
<reference evidence="5" key="2">
    <citation type="submission" date="2012-11" db="EMBL/GenBank/DDBJ databases">
        <authorList>
            <person name="Kuo A."/>
            <person name="Curtis B.A."/>
            <person name="Tanifuji G."/>
            <person name="Burki F."/>
            <person name="Gruber A."/>
            <person name="Irimia M."/>
            <person name="Maruyama S."/>
            <person name="Arias M.C."/>
            <person name="Ball S.G."/>
            <person name="Gile G.H."/>
            <person name="Hirakawa Y."/>
            <person name="Hopkins J.F."/>
            <person name="Rensing S.A."/>
            <person name="Schmutz J."/>
            <person name="Symeonidi A."/>
            <person name="Elias M."/>
            <person name="Eveleigh R.J."/>
            <person name="Herman E.K."/>
            <person name="Klute M.J."/>
            <person name="Nakayama T."/>
            <person name="Obornik M."/>
            <person name="Reyes-Prieto A."/>
            <person name="Armbrust E.V."/>
            <person name="Aves S.J."/>
            <person name="Beiko R.G."/>
            <person name="Coutinho P."/>
            <person name="Dacks J.B."/>
            <person name="Durnford D.G."/>
            <person name="Fast N.M."/>
            <person name="Green B.R."/>
            <person name="Grisdale C."/>
            <person name="Hempe F."/>
            <person name="Henrissat B."/>
            <person name="Hoppner M.P."/>
            <person name="Ishida K.-I."/>
            <person name="Kim E."/>
            <person name="Koreny L."/>
            <person name="Kroth P.G."/>
            <person name="Liu Y."/>
            <person name="Malik S.-B."/>
            <person name="Maier U.G."/>
            <person name="McRose D."/>
            <person name="Mock T."/>
            <person name="Neilson J.A."/>
            <person name="Onodera N.T."/>
            <person name="Poole A.M."/>
            <person name="Pritham E.J."/>
            <person name="Richards T.A."/>
            <person name="Rocap G."/>
            <person name="Roy S.W."/>
            <person name="Sarai C."/>
            <person name="Schaack S."/>
            <person name="Shirato S."/>
            <person name="Slamovits C.H."/>
            <person name="Spencer D.F."/>
            <person name="Suzuki S."/>
            <person name="Worden A.Z."/>
            <person name="Zauner S."/>
            <person name="Barry K."/>
            <person name="Bell C."/>
            <person name="Bharti A.K."/>
            <person name="Crow J.A."/>
            <person name="Grimwood J."/>
            <person name="Kramer R."/>
            <person name="Lindquist E."/>
            <person name="Lucas S."/>
            <person name="Salamov A."/>
            <person name="McFadden G.I."/>
            <person name="Lane C.E."/>
            <person name="Keeling P.J."/>
            <person name="Gray M.W."/>
            <person name="Grigoriev I.V."/>
            <person name="Archibald J.M."/>
        </authorList>
    </citation>
    <scope>NUCLEOTIDE SEQUENCE</scope>
    <source>
        <strain evidence="5">CCMP2712</strain>
    </source>
</reference>
<dbReference type="RefSeq" id="XP_005835072.1">
    <property type="nucleotide sequence ID" value="XM_005835015.1"/>
</dbReference>
<dbReference type="OrthoDB" id="10647118at2759"/>
<keyword evidence="5" id="KW-1185">Reference proteome</keyword>
<dbReference type="KEGG" id="gtt:GUITHDRAFT_137038"/>
<sequence length="216" mass="23998">MATKAGFVRLLGACAMLALPTCSLYLESDTASSHSTHTRNLAFIQPCSPRLSRHRAGREAISKSAGAETCMLSGRHLGPTIDEIREIRFQEEKQIQASKFDSRECQENAEDGLVAYSGQDKGPQRRHLGPTLEEVLEIKRLARDRGFSQRGPNDDDCVESNAHETDPNSPSQEQIKVLKNYGISIIPSTKIEASLLIREMRDMQIAERFGLSTLNK</sequence>
<evidence type="ECO:0000313" key="4">
    <source>
        <dbReference type="EnsemblProtists" id="EKX48092"/>
    </source>
</evidence>
<dbReference type="EnsemblProtists" id="EKX48092">
    <property type="protein sequence ID" value="EKX48092"/>
    <property type="gene ID" value="GUITHDRAFT_137038"/>
</dbReference>
<accession>L1JID7</accession>
<proteinExistence type="predicted"/>
<reference evidence="4" key="3">
    <citation type="submission" date="2016-03" db="UniProtKB">
        <authorList>
            <consortium name="EnsemblProtists"/>
        </authorList>
    </citation>
    <scope>IDENTIFICATION</scope>
</reference>
<name>L1JID7_GUITC</name>
<dbReference type="GeneID" id="17304763"/>
<evidence type="ECO:0000313" key="5">
    <source>
        <dbReference type="Proteomes" id="UP000011087"/>
    </source>
</evidence>
<dbReference type="Proteomes" id="UP000011087">
    <property type="component" value="Unassembled WGS sequence"/>
</dbReference>
<feature type="chain" id="PRO_5008771382" evidence="2">
    <location>
        <begin position="24"/>
        <end position="216"/>
    </location>
</feature>
<evidence type="ECO:0000256" key="2">
    <source>
        <dbReference type="SAM" id="SignalP"/>
    </source>
</evidence>
<dbReference type="EMBL" id="JH992987">
    <property type="protein sequence ID" value="EKX48092.1"/>
    <property type="molecule type" value="Genomic_DNA"/>
</dbReference>
<dbReference type="AlphaFoldDB" id="L1JID7"/>